<dbReference type="Proteomes" id="UP000830198">
    <property type="component" value="Chromosome"/>
</dbReference>
<evidence type="ECO:0000313" key="2">
    <source>
        <dbReference type="Proteomes" id="UP000830198"/>
    </source>
</evidence>
<protein>
    <submittedName>
        <fullName evidence="1">Uncharacterized protein</fullName>
    </submittedName>
</protein>
<gene>
    <name evidence="1" type="ORF">MYF79_16490</name>
</gene>
<name>A0ABY4I9W3_CHIFI</name>
<organism evidence="1 2">
    <name type="scientific">Chitinophaga filiformis</name>
    <name type="common">Myxococcus filiformis</name>
    <name type="synonym">Flexibacter filiformis</name>
    <dbReference type="NCBI Taxonomy" id="104663"/>
    <lineage>
        <taxon>Bacteria</taxon>
        <taxon>Pseudomonadati</taxon>
        <taxon>Bacteroidota</taxon>
        <taxon>Chitinophagia</taxon>
        <taxon>Chitinophagales</taxon>
        <taxon>Chitinophagaceae</taxon>
        <taxon>Chitinophaga</taxon>
    </lineage>
</organism>
<dbReference type="EMBL" id="CP095855">
    <property type="protein sequence ID" value="UPK72890.1"/>
    <property type="molecule type" value="Genomic_DNA"/>
</dbReference>
<evidence type="ECO:0000313" key="1">
    <source>
        <dbReference type="EMBL" id="UPK72890.1"/>
    </source>
</evidence>
<dbReference type="RefSeq" id="WP_247815062.1">
    <property type="nucleotide sequence ID" value="NZ_CP095855.1"/>
</dbReference>
<sequence length="822" mass="93485">MNFKTLSLRDAIDQDLVTPLATDFDMFEDDAASLIVRVYDGDTLINEYVDLHDLFHEKKTAGIIVNGNLTVNAPIIDFEIDTCSAFLIVHGSLNCKTLAAGCAEIIVDGDLTVTDAMLAYYNHGIIEIQGDLNAPLLIIDNHGASIKGRINAATFCRGWQIKAADYTNWRHILLPAVAGELLDEDEYLFAGDERLLHMLKDGRPVFREKLGNISAFDNPEAKITSWEEIKPLIQHLKCKYEDYPFAFAEKRDPGLPDDRFMLYDGTTVLDELDLDKEEYMSIVVLGDLHVKGSIINENTDGACSLIVLGNLKAKNVCVGGQIIYINGYIAVEEMLMGVYNHGELYGTSYVWCPLVISDDYDFYFEEHAAVKVLKLNEQEDNELIREKLVDELFDEEEGFLLYSTIREGIPLLKPQAHHTAITKEDLTTIISGPLLGPDNYTVSFTEDDWHITLNRGGEIDADGNASPPSVIAINIDKDRHYCWYISDEETIATMIKEGEDWIPASTAAADVLAHFSLINTIIKRKVRWNNKYVQNINQEELWKLVWMFRNGQEETTFQAYAITICRRVLYAAAYPFAYIFARYREDSEHRGLATYPSWAPAAALLDGLIQWELAQEITRSKPLAERTAELDTITNYNWGVTYQIPERYNTQPIDRDFMIELNETLASREGAMLRLDAGIGSFVIAGMHINDLGIFNNLMHPLGIYPKYFMSVDEEEENALKEIAAELLATAGDENPLRLQSYREQQEALWDYIYNERGDVVFWQNWIERLQSRLSTQAGSSYIFRGEDNIQPIHPELDHWINWCEKYETISAGSHIIMPEDE</sequence>
<accession>A0ABY4I9W3</accession>
<keyword evidence="2" id="KW-1185">Reference proteome</keyword>
<proteinExistence type="predicted"/>
<reference evidence="1 2" key="1">
    <citation type="submission" date="2022-04" db="EMBL/GenBank/DDBJ databases">
        <title>The arsenic-methylating capacity of Chitinophaga filiformis YT5 during chitin decomposition.</title>
        <authorList>
            <person name="Chen G."/>
            <person name="Liang Y."/>
        </authorList>
    </citation>
    <scope>NUCLEOTIDE SEQUENCE [LARGE SCALE GENOMIC DNA]</scope>
    <source>
        <strain evidence="1 2">YT5</strain>
    </source>
</reference>